<dbReference type="Gene3D" id="6.10.140.190">
    <property type="match status" value="1"/>
</dbReference>
<organism evidence="3 4">
    <name type="scientific">Hassallia byssoidea VB512170</name>
    <dbReference type="NCBI Taxonomy" id="1304833"/>
    <lineage>
        <taxon>Bacteria</taxon>
        <taxon>Bacillati</taxon>
        <taxon>Cyanobacteriota</taxon>
        <taxon>Cyanophyceae</taxon>
        <taxon>Nostocales</taxon>
        <taxon>Tolypothrichaceae</taxon>
        <taxon>Hassallia</taxon>
    </lineage>
</organism>
<accession>A0A846HKI2</accession>
<dbReference type="AlphaFoldDB" id="A0A846HKI2"/>
<keyword evidence="4" id="KW-1185">Reference proteome</keyword>
<dbReference type="RefSeq" id="WP_039752919.1">
    <property type="nucleotide sequence ID" value="NZ_JTCM02000148.1"/>
</dbReference>
<dbReference type="Proteomes" id="UP000031549">
    <property type="component" value="Unassembled WGS sequence"/>
</dbReference>
<dbReference type="InterPro" id="IPR036390">
    <property type="entry name" value="WH_DNA-bd_sf"/>
</dbReference>
<comment type="caution">
    <text evidence="3">The sequence shown here is derived from an EMBL/GenBank/DDBJ whole genome shotgun (WGS) entry which is preliminary data.</text>
</comment>
<dbReference type="InterPro" id="IPR036388">
    <property type="entry name" value="WH-like_DNA-bd_sf"/>
</dbReference>
<dbReference type="InterPro" id="IPR018309">
    <property type="entry name" value="Tscrpt_reg_PadR_C"/>
</dbReference>
<evidence type="ECO:0000313" key="3">
    <source>
        <dbReference type="EMBL" id="NEU77014.1"/>
    </source>
</evidence>
<sequence length="185" mass="21344">MTSILGYALLGLLAREPCSGYDLSRKMQKPISFFWRARHSQIYPELAKLEAQSLVTYTVVEQQDQPDKKVYTITSAGEDALRKWVSTPMDVSMLRDELILRAYSLWLASPDEARQLFLTHAQLHSEQLNMYEAVLQEMLAESHIQQVDSPQFGSYAVLMLGIGYERMYSEWCYWVAQQLEHGVTK</sequence>
<dbReference type="Pfam" id="PF03551">
    <property type="entry name" value="PadR"/>
    <property type="match status" value="1"/>
</dbReference>
<feature type="domain" description="Transcription regulator PadR N-terminal" evidence="1">
    <location>
        <begin position="9"/>
        <end position="82"/>
    </location>
</feature>
<dbReference type="PANTHER" id="PTHR43252:SF4">
    <property type="entry name" value="TRANSCRIPTIONAL REGULATORY PROTEIN"/>
    <property type="match status" value="1"/>
</dbReference>
<dbReference type="EMBL" id="JTCM02000148">
    <property type="protein sequence ID" value="NEU77014.1"/>
    <property type="molecule type" value="Genomic_DNA"/>
</dbReference>
<reference evidence="3 4" key="1">
    <citation type="journal article" date="2015" name="Genome Announc.">
        <title>Draft Genome Sequence of Cyanobacterium Hassallia byssoidea Strain VB512170, Isolated from Monuments in India.</title>
        <authorList>
            <person name="Singh D."/>
            <person name="Chandrababunaidu M.M."/>
            <person name="Panda A."/>
            <person name="Sen D."/>
            <person name="Bhattacharyya S."/>
            <person name="Adhikary S.P."/>
            <person name="Tripathy S."/>
        </authorList>
    </citation>
    <scope>NUCLEOTIDE SEQUENCE [LARGE SCALE GENOMIC DNA]</scope>
    <source>
        <strain evidence="3 4">VB512170</strain>
    </source>
</reference>
<protein>
    <submittedName>
        <fullName evidence="3">PadR family transcriptional regulator</fullName>
    </submittedName>
</protein>
<name>A0A846HKI2_9CYAN</name>
<proteinExistence type="predicted"/>
<dbReference type="Pfam" id="PF10400">
    <property type="entry name" value="Vir_act_alpha_C"/>
    <property type="match status" value="1"/>
</dbReference>
<dbReference type="InterPro" id="IPR005149">
    <property type="entry name" value="Tscrpt_reg_PadR_N"/>
</dbReference>
<gene>
    <name evidence="3" type="ORF">PI95_032080</name>
</gene>
<dbReference type="PANTHER" id="PTHR43252">
    <property type="entry name" value="TRANSCRIPTIONAL REGULATOR YQJI"/>
    <property type="match status" value="1"/>
</dbReference>
<dbReference type="Gene3D" id="1.10.10.10">
    <property type="entry name" value="Winged helix-like DNA-binding domain superfamily/Winged helix DNA-binding domain"/>
    <property type="match status" value="1"/>
</dbReference>
<dbReference type="SUPFAM" id="SSF46785">
    <property type="entry name" value="Winged helix' DNA-binding domain"/>
    <property type="match status" value="1"/>
</dbReference>
<evidence type="ECO:0000313" key="4">
    <source>
        <dbReference type="Proteomes" id="UP000031549"/>
    </source>
</evidence>
<feature type="domain" description="Transcription regulator PadR C-terminal" evidence="2">
    <location>
        <begin position="94"/>
        <end position="180"/>
    </location>
</feature>
<evidence type="ECO:0000259" key="1">
    <source>
        <dbReference type="Pfam" id="PF03551"/>
    </source>
</evidence>
<evidence type="ECO:0000259" key="2">
    <source>
        <dbReference type="Pfam" id="PF10400"/>
    </source>
</evidence>